<dbReference type="OrthoDB" id="9806880at2"/>
<reference evidence="8" key="1">
    <citation type="submission" date="2016-09" db="EMBL/GenBank/DDBJ databases">
        <authorList>
            <person name="Varghese N."/>
            <person name="Submissions S."/>
        </authorList>
    </citation>
    <scope>NUCLEOTIDE SEQUENCE [LARGE SCALE GENOMIC DNA]</scope>
    <source>
        <strain evidence="8">ANC 4466</strain>
    </source>
</reference>
<feature type="domain" description="Phospholipid/glycerol acyltransferase" evidence="6">
    <location>
        <begin position="87"/>
        <end position="200"/>
    </location>
</feature>
<keyword evidence="2" id="KW-0444">Lipid biosynthesis</keyword>
<organism evidence="7 8">
    <name type="scientific">Acinetobacter puyangensis</name>
    <dbReference type="NCBI Taxonomy" id="1096779"/>
    <lineage>
        <taxon>Bacteria</taxon>
        <taxon>Pseudomonadati</taxon>
        <taxon>Pseudomonadota</taxon>
        <taxon>Gammaproteobacteria</taxon>
        <taxon>Moraxellales</taxon>
        <taxon>Moraxellaceae</taxon>
        <taxon>Acinetobacter</taxon>
    </lineage>
</organism>
<dbReference type="AlphaFoldDB" id="A0A240E4C3"/>
<keyword evidence="4" id="KW-0443">Lipid metabolism</keyword>
<evidence type="ECO:0000313" key="7">
    <source>
        <dbReference type="EMBL" id="SNX43607.1"/>
    </source>
</evidence>
<dbReference type="Pfam" id="PF01553">
    <property type="entry name" value="Acyltransferase"/>
    <property type="match status" value="1"/>
</dbReference>
<dbReference type="PANTHER" id="PTHR10434">
    <property type="entry name" value="1-ACYL-SN-GLYCEROL-3-PHOSPHATE ACYLTRANSFERASE"/>
    <property type="match status" value="1"/>
</dbReference>
<dbReference type="CDD" id="cd07989">
    <property type="entry name" value="LPLAT_AGPAT-like"/>
    <property type="match status" value="1"/>
</dbReference>
<name>A0A240E4C3_9GAMM</name>
<evidence type="ECO:0000313" key="8">
    <source>
        <dbReference type="Proteomes" id="UP000219042"/>
    </source>
</evidence>
<dbReference type="RefSeq" id="WP_097077878.1">
    <property type="nucleotide sequence ID" value="NZ_BAABHT010000020.1"/>
</dbReference>
<protein>
    <submittedName>
        <fullName evidence="7">1-acyl-sn-glycerol-3-phosphate acyltransferase</fullName>
    </submittedName>
</protein>
<dbReference type="SMART" id="SM00563">
    <property type="entry name" value="PlsC"/>
    <property type="match status" value="1"/>
</dbReference>
<keyword evidence="8" id="KW-1185">Reference proteome</keyword>
<keyword evidence="3 7" id="KW-0808">Transferase</keyword>
<evidence type="ECO:0000256" key="3">
    <source>
        <dbReference type="ARBA" id="ARBA00022679"/>
    </source>
</evidence>
<dbReference type="EMBL" id="OANT01000001">
    <property type="protein sequence ID" value="SNX43607.1"/>
    <property type="molecule type" value="Genomic_DNA"/>
</dbReference>
<dbReference type="PANTHER" id="PTHR10434:SF64">
    <property type="entry name" value="1-ACYL-SN-GLYCEROL-3-PHOSPHATE ACYLTRANSFERASE-RELATED"/>
    <property type="match status" value="1"/>
</dbReference>
<dbReference type="InterPro" id="IPR002123">
    <property type="entry name" value="Plipid/glycerol_acylTrfase"/>
</dbReference>
<evidence type="ECO:0000259" key="6">
    <source>
        <dbReference type="SMART" id="SM00563"/>
    </source>
</evidence>
<dbReference type="Proteomes" id="UP000219042">
    <property type="component" value="Unassembled WGS sequence"/>
</dbReference>
<evidence type="ECO:0000256" key="1">
    <source>
        <dbReference type="ARBA" id="ARBA00005189"/>
    </source>
</evidence>
<accession>A0A240E4C3</accession>
<dbReference type="GO" id="GO:0006654">
    <property type="term" value="P:phosphatidic acid biosynthetic process"/>
    <property type="evidence" value="ECO:0007669"/>
    <property type="project" value="TreeGrafter"/>
</dbReference>
<gene>
    <name evidence="7" type="ORF">SAMN05421731_101649</name>
</gene>
<dbReference type="GO" id="GO:0003841">
    <property type="term" value="F:1-acylglycerol-3-phosphate O-acyltransferase activity"/>
    <property type="evidence" value="ECO:0007669"/>
    <property type="project" value="TreeGrafter"/>
</dbReference>
<dbReference type="SUPFAM" id="SSF69593">
    <property type="entry name" value="Glycerol-3-phosphate (1)-acyltransferase"/>
    <property type="match status" value="1"/>
</dbReference>
<sequence length="271" mass="30363">MTVQSVPMTEKHIPHRNALSKFFLYSKKTAHVLTVVSEGFYLIFRHQLYKQPNNPENTRYVQYFCRRLGEVFNVKVQVHGHIPRHTALWASNHISWLDVAVLGTGARVFFLAKAEVQSWPILGKLAAWGGTLFIRRGSGDSAKIREQIASFLKQGIPVLFFPEATTSDGRSIKKVHGKLLGAAIEANKPVQICLICYVNAQGELDHVVPFIDDQTFIENIAHVLQMEQVTAHLVALPSIDPTGHTLESLSTQVQQQMTEGLAQLHRTVLLP</sequence>
<comment type="pathway">
    <text evidence="1">Lipid metabolism.</text>
</comment>
<evidence type="ECO:0000256" key="2">
    <source>
        <dbReference type="ARBA" id="ARBA00022516"/>
    </source>
</evidence>
<evidence type="ECO:0000256" key="5">
    <source>
        <dbReference type="ARBA" id="ARBA00023315"/>
    </source>
</evidence>
<evidence type="ECO:0000256" key="4">
    <source>
        <dbReference type="ARBA" id="ARBA00023098"/>
    </source>
</evidence>
<proteinExistence type="predicted"/>
<keyword evidence="5 7" id="KW-0012">Acyltransferase</keyword>